<organism evidence="1 2">
    <name type="scientific">Pengzhenrongella sicca</name>
    <dbReference type="NCBI Taxonomy" id="2819238"/>
    <lineage>
        <taxon>Bacteria</taxon>
        <taxon>Bacillati</taxon>
        <taxon>Actinomycetota</taxon>
        <taxon>Actinomycetes</taxon>
        <taxon>Micrococcales</taxon>
        <taxon>Pengzhenrongella</taxon>
    </lineage>
</organism>
<dbReference type="EMBL" id="CP071868">
    <property type="protein sequence ID" value="QTE28397.1"/>
    <property type="molecule type" value="Genomic_DNA"/>
</dbReference>
<reference evidence="1" key="1">
    <citation type="submission" date="2021-03" db="EMBL/GenBank/DDBJ databases">
        <title>Pengzhenrongella sicca gen. nov., sp. nov., a new member of suborder Micrococcineae isolated from High-Arctic tundra soil.</title>
        <authorList>
            <person name="Peng F."/>
        </authorList>
    </citation>
    <scope>NUCLEOTIDE SEQUENCE</scope>
    <source>
        <strain evidence="1">LRZ-2</strain>
    </source>
</reference>
<evidence type="ECO:0000313" key="1">
    <source>
        <dbReference type="EMBL" id="QTE28397.1"/>
    </source>
</evidence>
<protein>
    <submittedName>
        <fullName evidence="1">Oxidoreductase</fullName>
    </submittedName>
</protein>
<sequence length="117" mass="13168">MGLFSRRKSAYDAAAQPTTREAQEATVAHFREFVATHKGVEAFAEPVTSSTPMTLMLIATSGEWTRRRVPTPQAAFDLAQSLGIPVYDVNRVGYPQRMRDWNSKQRILAKRARESRA</sequence>
<keyword evidence="2" id="KW-1185">Reference proteome</keyword>
<proteinExistence type="predicted"/>
<dbReference type="AlphaFoldDB" id="A0A8A4ZD37"/>
<evidence type="ECO:0000313" key="2">
    <source>
        <dbReference type="Proteomes" id="UP000663937"/>
    </source>
</evidence>
<dbReference type="KEGG" id="psic:J4E96_13545"/>
<name>A0A8A4ZD37_9MICO</name>
<gene>
    <name evidence="1" type="ORF">J4E96_13545</name>
</gene>
<dbReference type="Proteomes" id="UP000663937">
    <property type="component" value="Chromosome"/>
</dbReference>
<accession>A0A8A4ZD37</accession>
<dbReference type="RefSeq" id="WP_227422632.1">
    <property type="nucleotide sequence ID" value="NZ_CP071868.1"/>
</dbReference>